<organism evidence="1 2">
    <name type="scientific">Flavobacterium silvaticum</name>
    <dbReference type="NCBI Taxonomy" id="1852020"/>
    <lineage>
        <taxon>Bacteria</taxon>
        <taxon>Pseudomonadati</taxon>
        <taxon>Bacteroidota</taxon>
        <taxon>Flavobacteriia</taxon>
        <taxon>Flavobacteriales</taxon>
        <taxon>Flavobacteriaceae</taxon>
        <taxon>Flavobacterium</taxon>
    </lineage>
</organism>
<accession>A0A972FXI7</accession>
<dbReference type="EMBL" id="JAAMPU010000108">
    <property type="protein sequence ID" value="NMH29465.1"/>
    <property type="molecule type" value="Genomic_DNA"/>
</dbReference>
<gene>
    <name evidence="1" type="ORF">G6047_15610</name>
</gene>
<sequence length="225" mass="25740">MIGKTTTHITLSALLVFSFCKAQRSDFIVTTSHDTIYVDKTDLTDFEFKTETAGKKKRYSFDEVINYYISSEDKHYERIPLEKKEPKPVDRYDYKANDDSYVTDYDSRKKYKYLQRLTVGKVKLFTEVVMEGTLIVGIGGASSGVAARKNEIFYISVYDSKPELLSDYGKLKLTKEVAELLKVYLYGDDQTKNRLDQLLSAKPVAGQDQIVKLINEYNARIGLGK</sequence>
<comment type="caution">
    <text evidence="1">The sequence shown here is derived from an EMBL/GenBank/DDBJ whole genome shotgun (WGS) entry which is preliminary data.</text>
</comment>
<keyword evidence="2" id="KW-1185">Reference proteome</keyword>
<dbReference type="AlphaFoldDB" id="A0A972FXI7"/>
<name>A0A972FXI7_9FLAO</name>
<dbReference type="Proteomes" id="UP000712080">
    <property type="component" value="Unassembled WGS sequence"/>
</dbReference>
<evidence type="ECO:0000313" key="2">
    <source>
        <dbReference type="Proteomes" id="UP000712080"/>
    </source>
</evidence>
<protein>
    <submittedName>
        <fullName evidence="1">Uncharacterized protein</fullName>
    </submittedName>
</protein>
<reference evidence="1" key="1">
    <citation type="submission" date="2020-02" db="EMBL/GenBank/DDBJ databases">
        <title>Flavobacterium sp. genome.</title>
        <authorList>
            <person name="Jung H.S."/>
            <person name="Baek J.H."/>
            <person name="Jeon C.O."/>
        </authorList>
    </citation>
    <scope>NUCLEOTIDE SEQUENCE</scope>
    <source>
        <strain evidence="1">SE-s28</strain>
    </source>
</reference>
<evidence type="ECO:0000313" key="1">
    <source>
        <dbReference type="EMBL" id="NMH29465.1"/>
    </source>
</evidence>
<proteinExistence type="predicted"/>
<dbReference type="RefSeq" id="WP_169528554.1">
    <property type="nucleotide sequence ID" value="NZ_JAAMPU010000108.1"/>
</dbReference>